<evidence type="ECO:0000313" key="2">
    <source>
        <dbReference type="WBParaSite" id="HPBE_0002096901-mRNA-1"/>
    </source>
</evidence>
<protein>
    <submittedName>
        <fullName evidence="2">SWIM-type domain-containing protein</fullName>
    </submittedName>
</protein>
<reference evidence="2" key="1">
    <citation type="submission" date="2019-09" db="UniProtKB">
        <authorList>
            <consortium name="WormBaseParasite"/>
        </authorList>
    </citation>
    <scope>IDENTIFICATION</scope>
</reference>
<organism evidence="1 2">
    <name type="scientific">Heligmosomoides polygyrus</name>
    <name type="common">Parasitic roundworm</name>
    <dbReference type="NCBI Taxonomy" id="6339"/>
    <lineage>
        <taxon>Eukaryota</taxon>
        <taxon>Metazoa</taxon>
        <taxon>Ecdysozoa</taxon>
        <taxon>Nematoda</taxon>
        <taxon>Chromadorea</taxon>
        <taxon>Rhabditida</taxon>
        <taxon>Rhabditina</taxon>
        <taxon>Rhabditomorpha</taxon>
        <taxon>Strongyloidea</taxon>
        <taxon>Heligmosomidae</taxon>
        <taxon>Heligmosomoides</taxon>
    </lineage>
</organism>
<evidence type="ECO:0000313" key="1">
    <source>
        <dbReference type="Proteomes" id="UP000050761"/>
    </source>
</evidence>
<dbReference type="WBParaSite" id="HPBE_0002096901-mRNA-1">
    <property type="protein sequence ID" value="HPBE_0002096901-mRNA-1"/>
    <property type="gene ID" value="HPBE_0002096901"/>
</dbReference>
<keyword evidence="1" id="KW-1185">Reference proteome</keyword>
<dbReference type="AlphaFoldDB" id="A0A183GF20"/>
<proteinExistence type="predicted"/>
<dbReference type="Proteomes" id="UP000050761">
    <property type="component" value="Unassembled WGS sequence"/>
</dbReference>
<accession>A0A183GF20</accession>
<sequence length="426" mass="48352">MAVGYVNLLSAAKTAGDSCQNGLRKLRSLVNNGGEQRSECSKYAVYRIIEGNSGVEVNHCRNHLGHLPTVGNFRMDKNSVDYIVRLLKDGFAPSQIICKIRSEFGSDNPRSRLFYITTKDISRKTPLSERFLKRTVLCREDCTTTTLETRVARNSQEDGIQYYQGYKDEDEDGFVMVIITPTQQRWLRKYGRRVLVNEWDMGVPGGYLLSLRYCLIRLVLQNVRSSLTLRRTANEDIVLRSEKLIPDFDPAFFMSDDTNTFYNGFVQEFPEMRSVKLLCLNNHCNRDGCDACPYVFCCTCIADGKAGECCLHIHAAMVAHPEGRQFNFPPEDGNNVCYASDVNNSEADFIAGYPEVDVGNKENVEKMTWTMGKFPLEHSLPKLLTMSVELGCTDEGSTLCPCFLLRTSSVNLRYIFFHCLKLIYFA</sequence>
<name>A0A183GF20_HELPZ</name>